<dbReference type="PANTHER" id="PTHR48081:SF8">
    <property type="entry name" value="ALPHA_BETA HYDROLASE FOLD-3 DOMAIN-CONTAINING PROTEIN-RELATED"/>
    <property type="match status" value="1"/>
</dbReference>
<dbReference type="InterPro" id="IPR029058">
    <property type="entry name" value="AB_hydrolase_fold"/>
</dbReference>
<dbReference type="Proteomes" id="UP001296993">
    <property type="component" value="Unassembled WGS sequence"/>
</dbReference>
<reference evidence="3 4" key="1">
    <citation type="submission" date="2021-03" db="EMBL/GenBank/DDBJ databases">
        <title>Sequencing the genomes of 1000 actinobacteria strains.</title>
        <authorList>
            <person name="Klenk H.-P."/>
        </authorList>
    </citation>
    <scope>NUCLEOTIDE SEQUENCE [LARGE SCALE GENOMIC DNA]</scope>
    <source>
        <strain evidence="3 4">DSM 15797</strain>
    </source>
</reference>
<dbReference type="Gene3D" id="3.40.50.1820">
    <property type="entry name" value="alpha/beta hydrolase"/>
    <property type="match status" value="1"/>
</dbReference>
<sequence>MSAMDRFDPEILTLFTAATATQAPEAKLPERGDALGLREVIDSGLANIPRPSAPGIESSSHLVGTSDGSLIELRWYSATEDKRTDRPAVVYFHGGGRIGGKIDHYDGVVRHYVQETNVPMLLVDYRLAPEHTGTTAPEDGICAVEWLIEHADELRIDTDRIAVMGDSGGGGVAAGTAILARDRGIAIARQILIYPMLDDRNTKADPTLEGLVAWNHDTNWTGWNAVLGDAIGSGGVSPVTAPGRLNDFSGIPRAYIEVGDLDIFRDESIAYARGLYDAGIPCDLNVNAGVMHGHDLMSFDMELTRRTLAGRFRAIEAL</sequence>
<protein>
    <submittedName>
        <fullName evidence="3">Acetyl esterase/lipase</fullName>
    </submittedName>
</protein>
<dbReference type="InterPro" id="IPR013094">
    <property type="entry name" value="AB_hydrolase_3"/>
</dbReference>
<evidence type="ECO:0000259" key="2">
    <source>
        <dbReference type="Pfam" id="PF07859"/>
    </source>
</evidence>
<proteinExistence type="predicted"/>
<dbReference type="SUPFAM" id="SSF53474">
    <property type="entry name" value="alpha/beta-Hydrolases"/>
    <property type="match status" value="1"/>
</dbReference>
<evidence type="ECO:0000313" key="4">
    <source>
        <dbReference type="Proteomes" id="UP001296993"/>
    </source>
</evidence>
<dbReference type="RefSeq" id="WP_209995165.1">
    <property type="nucleotide sequence ID" value="NZ_BAAAJY010000008.1"/>
</dbReference>
<accession>A0ABS4X8E7</accession>
<organism evidence="3 4">
    <name type="scientific">Paeniglutamicibacter kerguelensis</name>
    <dbReference type="NCBI Taxonomy" id="254788"/>
    <lineage>
        <taxon>Bacteria</taxon>
        <taxon>Bacillati</taxon>
        <taxon>Actinomycetota</taxon>
        <taxon>Actinomycetes</taxon>
        <taxon>Micrococcales</taxon>
        <taxon>Micrococcaceae</taxon>
        <taxon>Paeniglutamicibacter</taxon>
    </lineage>
</organism>
<dbReference type="PANTHER" id="PTHR48081">
    <property type="entry name" value="AB HYDROLASE SUPERFAMILY PROTEIN C4A8.06C"/>
    <property type="match status" value="1"/>
</dbReference>
<comment type="caution">
    <text evidence="3">The sequence shown here is derived from an EMBL/GenBank/DDBJ whole genome shotgun (WGS) entry which is preliminary data.</text>
</comment>
<dbReference type="Pfam" id="PF07859">
    <property type="entry name" value="Abhydrolase_3"/>
    <property type="match status" value="1"/>
</dbReference>
<dbReference type="InterPro" id="IPR050300">
    <property type="entry name" value="GDXG_lipolytic_enzyme"/>
</dbReference>
<gene>
    <name evidence="3" type="ORF">JOF47_000029</name>
</gene>
<feature type="domain" description="Alpha/beta hydrolase fold-3" evidence="2">
    <location>
        <begin position="89"/>
        <end position="293"/>
    </location>
</feature>
<keyword evidence="4" id="KW-1185">Reference proteome</keyword>
<keyword evidence="1" id="KW-0378">Hydrolase</keyword>
<evidence type="ECO:0000256" key="1">
    <source>
        <dbReference type="ARBA" id="ARBA00022801"/>
    </source>
</evidence>
<dbReference type="EMBL" id="JAGIOF010000001">
    <property type="protein sequence ID" value="MBP2384518.1"/>
    <property type="molecule type" value="Genomic_DNA"/>
</dbReference>
<name>A0ABS4X8E7_9MICC</name>
<evidence type="ECO:0000313" key="3">
    <source>
        <dbReference type="EMBL" id="MBP2384518.1"/>
    </source>
</evidence>